<feature type="region of interest" description="Disordered" evidence="1">
    <location>
        <begin position="2824"/>
        <end position="2876"/>
    </location>
</feature>
<evidence type="ECO:0000259" key="5">
    <source>
        <dbReference type="SMART" id="SM01216"/>
    </source>
</evidence>
<keyword evidence="2" id="KW-1133">Transmembrane helix</keyword>
<feature type="compositionally biased region" description="Basic residues" evidence="1">
    <location>
        <begin position="2332"/>
        <end position="2343"/>
    </location>
</feature>
<protein>
    <submittedName>
        <fullName evidence="7">Golgi-body localization protein domain-domain containing protein</fullName>
    </submittedName>
</protein>
<name>A0A0K3CTQ6_RHOTO</name>
<dbReference type="InterPro" id="IPR019441">
    <property type="entry name" value="FMP27/BLTP2/Hobbit_GFWDK_RBG"/>
</dbReference>
<feature type="compositionally biased region" description="Polar residues" evidence="1">
    <location>
        <begin position="2863"/>
        <end position="2876"/>
    </location>
</feature>
<feature type="domain" description="FMP27 WPPW motif-containing RBG unit" evidence="5">
    <location>
        <begin position="1997"/>
        <end position="2501"/>
    </location>
</feature>
<dbReference type="OMA" id="ANGEHFA"/>
<feature type="compositionally biased region" description="Basic and acidic residues" evidence="1">
    <location>
        <begin position="703"/>
        <end position="729"/>
    </location>
</feature>
<dbReference type="OrthoDB" id="1562405at2759"/>
<dbReference type="STRING" id="5286.A0A0K3CTQ6"/>
<reference evidence="7 9" key="2">
    <citation type="journal article" date="2018" name="Elife">
        <title>Functional genomics of lipid metabolism in the oleaginous yeast Rhodosporidium toruloides.</title>
        <authorList>
            <person name="Coradetti S.T."/>
            <person name="Pinel D."/>
            <person name="Geiselman G."/>
            <person name="Ito M."/>
            <person name="Mondo S."/>
            <person name="Reilly M.C."/>
            <person name="Cheng Y.F."/>
            <person name="Bauer S."/>
            <person name="Grigoriev I."/>
            <person name="Gladden J.M."/>
            <person name="Simmons B.A."/>
            <person name="Brem R."/>
            <person name="Arkin A.P."/>
            <person name="Skerker J.M."/>
        </authorList>
    </citation>
    <scope>NUCLEOTIDE SEQUENCE [LARGE SCALE GENOMIC DNA]</scope>
    <source>
        <strain evidence="7 9">NBRC 0880</strain>
    </source>
</reference>
<feature type="region of interest" description="Disordered" evidence="1">
    <location>
        <begin position="3124"/>
        <end position="3253"/>
    </location>
</feature>
<dbReference type="EMBL" id="LCTV02000014">
    <property type="protein sequence ID" value="PRQ70616.1"/>
    <property type="molecule type" value="Genomic_DNA"/>
</dbReference>
<feature type="compositionally biased region" description="Low complexity" evidence="1">
    <location>
        <begin position="560"/>
        <end position="570"/>
    </location>
</feature>
<evidence type="ECO:0000256" key="2">
    <source>
        <dbReference type="SAM" id="Phobius"/>
    </source>
</evidence>
<feature type="compositionally biased region" description="Polar residues" evidence="1">
    <location>
        <begin position="3206"/>
        <end position="3222"/>
    </location>
</feature>
<feature type="compositionally biased region" description="Basic and acidic residues" evidence="1">
    <location>
        <begin position="575"/>
        <end position="584"/>
    </location>
</feature>
<feature type="region of interest" description="Disordered" evidence="1">
    <location>
        <begin position="2332"/>
        <end position="2358"/>
    </location>
</feature>
<feature type="region of interest" description="Disordered" evidence="1">
    <location>
        <begin position="609"/>
        <end position="632"/>
    </location>
</feature>
<feature type="region of interest" description="Disordered" evidence="1">
    <location>
        <begin position="555"/>
        <end position="588"/>
    </location>
</feature>
<feature type="compositionally biased region" description="Pro residues" evidence="1">
    <location>
        <begin position="122"/>
        <end position="143"/>
    </location>
</feature>
<feature type="compositionally biased region" description="Low complexity" evidence="1">
    <location>
        <begin position="3181"/>
        <end position="3197"/>
    </location>
</feature>
<keyword evidence="8" id="KW-1185">Reference proteome</keyword>
<feature type="region of interest" description="Disordered" evidence="1">
    <location>
        <begin position="1042"/>
        <end position="1062"/>
    </location>
</feature>
<feature type="compositionally biased region" description="Basic and acidic residues" evidence="1">
    <location>
        <begin position="2150"/>
        <end position="2162"/>
    </location>
</feature>
<keyword evidence="2" id="KW-0812">Transmembrane</keyword>
<feature type="domain" description="FMP27/BLTP2/Hobbit GFWDK motif-containing RBG unit" evidence="3">
    <location>
        <begin position="1548"/>
        <end position="1703"/>
    </location>
</feature>
<accession>A0A0K3CTQ6</accession>
<evidence type="ECO:0000259" key="4">
    <source>
        <dbReference type="SMART" id="SM01215"/>
    </source>
</evidence>
<evidence type="ECO:0000313" key="7">
    <source>
        <dbReference type="EMBL" id="PRQ70616.1"/>
    </source>
</evidence>
<dbReference type="SMART" id="SM01215">
    <property type="entry name" value="Fmp27_SW"/>
    <property type="match status" value="1"/>
</dbReference>
<dbReference type="Proteomes" id="UP000239560">
    <property type="component" value="Unassembled WGS sequence"/>
</dbReference>
<feature type="compositionally biased region" description="Polar residues" evidence="1">
    <location>
        <begin position="2140"/>
        <end position="2149"/>
    </location>
</feature>
<feature type="region of interest" description="Disordered" evidence="1">
    <location>
        <begin position="2227"/>
        <end position="2257"/>
    </location>
</feature>
<feature type="compositionally biased region" description="Low complexity" evidence="1">
    <location>
        <begin position="2846"/>
        <end position="2860"/>
    </location>
</feature>
<feature type="region of interest" description="Disordered" evidence="1">
    <location>
        <begin position="271"/>
        <end position="317"/>
    </location>
</feature>
<dbReference type="PANTHER" id="PTHR15678:SF6">
    <property type="entry name" value="BRIDGE-LIKE LIPID TRANSFER PROTEIN FAMILY MEMBER 2"/>
    <property type="match status" value="1"/>
</dbReference>
<feature type="region of interest" description="Disordered" evidence="1">
    <location>
        <begin position="662"/>
        <end position="744"/>
    </location>
</feature>
<feature type="transmembrane region" description="Helical" evidence="2">
    <location>
        <begin position="14"/>
        <end position="37"/>
    </location>
</feature>
<evidence type="ECO:0000313" key="8">
    <source>
        <dbReference type="Proteomes" id="UP000199069"/>
    </source>
</evidence>
<feature type="region of interest" description="Disordered" evidence="1">
    <location>
        <begin position="2133"/>
        <end position="2162"/>
    </location>
</feature>
<feature type="region of interest" description="Disordered" evidence="1">
    <location>
        <begin position="113"/>
        <end position="145"/>
    </location>
</feature>
<feature type="region of interest" description="Disordered" evidence="1">
    <location>
        <begin position="336"/>
        <end position="367"/>
    </location>
</feature>
<evidence type="ECO:0000313" key="6">
    <source>
        <dbReference type="EMBL" id="CTR10606.1"/>
    </source>
</evidence>
<feature type="region of interest" description="Disordered" evidence="1">
    <location>
        <begin position="1757"/>
        <end position="1779"/>
    </location>
</feature>
<dbReference type="InterPro" id="IPR019415">
    <property type="entry name" value="FMP27_SW_RBG"/>
</dbReference>
<keyword evidence="2" id="KW-0472">Membrane</keyword>
<dbReference type="SMART" id="SM01216">
    <property type="entry name" value="Fmp27_WPPW"/>
    <property type="match status" value="1"/>
</dbReference>
<evidence type="ECO:0000259" key="3">
    <source>
        <dbReference type="SMART" id="SM01214"/>
    </source>
</evidence>
<dbReference type="Pfam" id="PF10344">
    <property type="entry name" value="Hobbit"/>
    <property type="match status" value="1"/>
</dbReference>
<dbReference type="InterPro" id="IPR019449">
    <property type="entry name" value="FMP27_WPPW_RBG"/>
</dbReference>
<feature type="compositionally biased region" description="Basic residues" evidence="1">
    <location>
        <begin position="672"/>
        <end position="692"/>
    </location>
</feature>
<proteinExistence type="predicted"/>
<feature type="compositionally biased region" description="Basic and acidic residues" evidence="1">
    <location>
        <begin position="662"/>
        <end position="671"/>
    </location>
</feature>
<dbReference type="SMART" id="SM01214">
    <property type="entry name" value="Fmp27_GFWDK"/>
    <property type="match status" value="1"/>
</dbReference>
<organism evidence="6 8">
    <name type="scientific">Rhodotorula toruloides</name>
    <name type="common">Yeast</name>
    <name type="synonym">Rhodosporidium toruloides</name>
    <dbReference type="NCBI Taxonomy" id="5286"/>
    <lineage>
        <taxon>Eukaryota</taxon>
        <taxon>Fungi</taxon>
        <taxon>Dikarya</taxon>
        <taxon>Basidiomycota</taxon>
        <taxon>Pucciniomycotina</taxon>
        <taxon>Microbotryomycetes</taxon>
        <taxon>Sporidiobolales</taxon>
        <taxon>Sporidiobolaceae</taxon>
        <taxon>Rhodotorula</taxon>
    </lineage>
</organism>
<evidence type="ECO:0000313" key="9">
    <source>
        <dbReference type="Proteomes" id="UP000239560"/>
    </source>
</evidence>
<feature type="compositionally biased region" description="Basic and acidic residues" evidence="1">
    <location>
        <begin position="3041"/>
        <end position="3053"/>
    </location>
</feature>
<dbReference type="InterPro" id="IPR045167">
    <property type="entry name" value="Hobbit"/>
</dbReference>
<evidence type="ECO:0000256" key="1">
    <source>
        <dbReference type="SAM" id="MobiDB-lite"/>
    </source>
</evidence>
<gene>
    <name evidence="6" type="primary">FGENESH: predicted gene_14.17</name>
    <name evidence="7" type="ORF">AAT19DRAFT_10773</name>
    <name evidence="6" type="ORF">BN2166_0064670</name>
</gene>
<dbReference type="PANTHER" id="PTHR15678">
    <property type="entry name" value="ANTIGEN MLAA-22-RELATED"/>
    <property type="match status" value="1"/>
</dbReference>
<feature type="region of interest" description="Disordered" evidence="1">
    <location>
        <begin position="3035"/>
        <end position="3091"/>
    </location>
</feature>
<dbReference type="EMBL" id="CWKI01000014">
    <property type="protein sequence ID" value="CTR10606.1"/>
    <property type="molecule type" value="Genomic_DNA"/>
</dbReference>
<feature type="domain" description="FMP27 SW motif-containing RBG unit" evidence="4">
    <location>
        <begin position="1426"/>
        <end position="1530"/>
    </location>
</feature>
<sequence>MFSLTTLVTFTPTLVVYLIAAYLTLQLVLPLILRLFVLPHHLRIGRFSFSSVSGISWEKGGVKVRVEKVRCVRWRGRRAGQGIVGETQTDRDKDRAWFLVRCEGVTVDVKKDALVQPRSKRNPPPPPSSSDSPRPPPPPPPHPSRLSALLSRLSSLLVLFALHIDITSLTLEDTLVLSGTLCIGGEVALRSAGAERVKAWIRLSKVRLAEVAMKAEEERKQPFPALEMRAPLVVRVEAPLQHLRATPHQREGWTLKERGVKLQVLFGGAEPVQEDAQTRERTRRGSSSGGLAGRIRKASMQARRAAQEGEEAEQAGVHVRVHELKRVLDAVADLAAQRKAAKPSPPRRAESAKQQQPKRLDECPPPRPSPLAYFDSLLLSIPSFVISAHYTTPSHILSAPSTSSAAPLPKTIAFALSVHDVRADVKLGGMSDEVRGDHREWIGRGEEVAWTVGAEWREVEGRIKMDGSEEEVLLDASKALSFGPSRLDVTSTWHPPFLSRSTCPTTDGVPPPCCLHIPQNHNDAIVVLEGFLGEIRGHAPFETIDSALRIIKARPRKATASRPSSPTTSTGFDAHQQDEAEKRPRLVHGLPRIVGTAMMGGIEFRIQAPRSSHAADRDPLDSPTLNGDPTDPFFRNWSAPELLCLSFPNGQVSFGGEYVDRSVRRSESDRRAARRAAKHRRQESRNSSKSRRSAQDGDEDDERGVADGDDRGRSASRGGHEDRPTRAFEEEFGVPPPPPLTQEYHKRKLKPLKAILNLTKELDRFGLEYKTRFSLSTDILNVYILASSSDSLAHENGYSSDSSASNDGWTRRDARLPMLPSDPVRLDILAFGPLEWNSAVTLLGDETVRAGSDAPVPFVNLSTCRGEHSILLETIEVDLWRPIVMGCLRDLITMFATASATSTKQKKYAERATAAGDGFKPIVDVLPSDQNLYIALASFDLRIAGTDPKADAHSCRGVALHSGPVVLQYLLQSEHEPGLVGNFAERSALELTEDIRLEANACANPAPKALGGSDLPSRIALAKFSILDLSIDPVVDARASRGRKRYAQARGDGQGEEGDDGWELRGRADLADLTGRRKSIVPPRFSPSATTTVEEKELGKGLIVVPHLAMRLRCQRAAPSDATATSPIDGFIVSFASETINLRLELFSIYLCLVAISSLRVLRPTVRPTPGGSSSDARAVPAAPKRPAPLIQLKGEIGDLHMFPTLPHDTHLFVNLRKINLRFEKTSGLAVDWEKAMLAGQSPTVPGKWEDIIRLRGSQFRLRPEPDNQGSHPFVISLSSETARLRIPFRYIFSRIVDNAASLVKATKQLVYEHIKGGHGFIIEPHPEGPKRLPQIELRVGLFAVEMQDDPFETKLNIIWRAGSDEQNSRLERQAAFDAKVEAIRRAEADGANDQDEGGDTEDSGTRFASRAKSKVNARHTIGIDEAQRDLLAYNSSHWVRRIRNAAAEQARREETLARRLYGPKDRSSRATANLPIDLVAVSRSAPLARATFHGLSFVITKPSFGDDGLHEFLHDVGKGLPRDTKFTLLVPLHFSWKMEEARFQIRDYPLPLLHVPRSGRRDVPSWQCESDLVIAEEVSGPEAVRRVPCAVIPAHVFQGMGAPYTIVVPRSAMPVKTYAMPVVKIHASEPTRIGWGNSIQPAIQDVARVVDTLSKASPDPSERIGFWDKIRLQVHWRVQLLFPGKAAAVLFHLKGSRDPYALTGFGAGFAKAWKGDVQFRIGLDNPDGEFLQILSDEYVLGIPNLREYVDTAATGLSTRDSDGETPADGSAYAPSTVGGDEYDAASTVTADEDEASYWIKVCAKCINGVRWGMGVVLERTCRDKGCEKAGCCGLAPFHRQCRMFDFRPHWEVHTKTSAAIGLDGEVDDSFAGFRSDFVHFSLSLTSPANLSLPNRKNSMSSDGSVDYSGEHGYNSFHFTPNAMTHFIRWWKLFDSSMSLPIRQGKLFPSAQAPSPKFGRHTATIKYRFSLAPLFISHTYRQDTWQDWARGETTVLGIKAKVGRFNVDLHQRAQEMVIRRPEMSETKTVTHKVFYMAEVDLDSLDLRTITAVFREPEKAELAPPDIDPEDDVSPAPTYDDFVLSEDDHDWVNLNDYHDSIYTMPVEEEPRMRIMPFIVCPRFTYYRHKDATMSKDWPEENGSSNGTSDSPAEKPKTKFGDEKSHTCLMGCATDTITVQIKEVQMRLVELEGQLADTDDDDLSAELELRIRAVHRIIERLAQVRENAHPDFDSSSARNQHGRGPPTPATPTSVEEDSADAGALPHLTNSLYEEWGQWENRYMIHNPTCQVSNATRDLLLKYYYSSRDRKGFVYYASASVLRFIRDLAEKHEKKHRRDWSRRKSTRTGGSSQKRSGAWHDSEQANKLLEELSKREGDFWATNEEQDDGRHHFGDHLETDPYLAAAALPDAFDANSGHLCMFIKPQVSLQSDVDDKSTLIFTAFRAQVKVFQIVDSRIPEDPVNSEVLHQTFARLDGMQIFYPRQQLPRRDRRLLQAFVPLETLIDLRVEPWGFDRVVARTSAALRYDKFNQLRLSSKRDFDDGGLGPGSSQLESHFHTSTDRISFEADKFTLSANPAHFAAVYNVVTNLVLYSDPARKSRSRDIEALVFTRDFSNLRTLIDTVSSLQQRLRRFGSLGQEYQIHLDELDDEGRLELFMSRAELFKASNELSLVVEAFTRAQDSNGPKTTSKRAGLQLEAHAAELTWHMLDKSDLPLAKFSVIGAEFSWASKQDGSASNRMIIKDLRALNSSPEQVFAEIVAKVEGCSDENQLAKVDVFAAALWNTHAPVGGIAIIERFELHLHPIKLQLEHRVGRKILDYLFAERQQKTGDGGDDTPSSRNGSRLSLPALNSSASRSAESLALPRPSQSSSNANLPLTSSSASIRSVETRVRKAISTEALINEDREEGLDADEMRRRAATNRTFIFVEVSSTVLCLTYRSEKEDKSSLPNIYNITYTTPLIQYRSKTWSFLDMLNEIKRDMIRSVWQQKGQLIGQLLSKTHRRLPMAEARSAAKQAVQASIRNRMRLVKARASTFAANNSSVPLHERSPPLRHDDPLLGTPAVRDPASTSSSRLAHLTAHDSSSSSSNEEDNIADSSLPFDVAATELIDPNVEFTDDGEYPQAIAQARAARDEGAGGGHGGIGPLVEEPESFDEEEGGEKGGAGEGVERDSAQSSGDLSAISFPTTETPSSRSDSSPYTSLGSTRRRPSSMTQPARSMSTSSRQSIGYPHHNPLRKQTVEMDDDEKARMLLGRSLD</sequence>
<reference evidence="6 8" key="1">
    <citation type="submission" date="2015-07" db="EMBL/GenBank/DDBJ databases">
        <authorList>
            <person name="Cajimat M.N.B."/>
            <person name="Milazzo M.L."/>
            <person name="Fulhorst C.F."/>
        </authorList>
    </citation>
    <scope>NUCLEOTIDE SEQUENCE [LARGE SCALE GENOMIC DNA]</scope>
    <source>
        <strain evidence="6">Single colony</strain>
    </source>
</reference>
<dbReference type="Proteomes" id="UP000199069">
    <property type="component" value="Unassembled WGS sequence"/>
</dbReference>
<feature type="compositionally biased region" description="Acidic residues" evidence="1">
    <location>
        <begin position="3144"/>
        <end position="3154"/>
    </location>
</feature>
<feature type="region of interest" description="Disordered" evidence="1">
    <location>
        <begin position="1387"/>
        <end position="1412"/>
    </location>
</feature>
<feature type="compositionally biased region" description="Acidic residues" evidence="1">
    <location>
        <begin position="1391"/>
        <end position="1403"/>
    </location>
</feature>